<comment type="caution">
    <text evidence="3">The sequence shown here is derived from an EMBL/GenBank/DDBJ whole genome shotgun (WGS) entry which is preliminary data.</text>
</comment>
<evidence type="ECO:0000313" key="3">
    <source>
        <dbReference type="EMBL" id="KAH7142830.1"/>
    </source>
</evidence>
<accession>A0A9P9ESV1</accession>
<gene>
    <name evidence="3" type="ORF">B0J13DRAFT_585526</name>
</gene>
<dbReference type="InterPro" id="IPR029058">
    <property type="entry name" value="AB_hydrolase_fold"/>
</dbReference>
<dbReference type="EMBL" id="JAGMUU010000011">
    <property type="protein sequence ID" value="KAH7142830.1"/>
    <property type="molecule type" value="Genomic_DNA"/>
</dbReference>
<dbReference type="PANTHER" id="PTHR48081:SF3">
    <property type="entry name" value="ALPHA_BETA HYDROLASE FOLD-3 DOMAIN-CONTAINING PROTEIN"/>
    <property type="match status" value="1"/>
</dbReference>
<dbReference type="Gene3D" id="3.40.50.1820">
    <property type="entry name" value="alpha/beta hydrolase"/>
    <property type="match status" value="1"/>
</dbReference>
<dbReference type="PANTHER" id="PTHR48081">
    <property type="entry name" value="AB HYDROLASE SUPERFAMILY PROTEIN C4A8.06C"/>
    <property type="match status" value="1"/>
</dbReference>
<organism evidence="3 4">
    <name type="scientific">Dactylonectria estremocensis</name>
    <dbReference type="NCBI Taxonomy" id="1079267"/>
    <lineage>
        <taxon>Eukaryota</taxon>
        <taxon>Fungi</taxon>
        <taxon>Dikarya</taxon>
        <taxon>Ascomycota</taxon>
        <taxon>Pezizomycotina</taxon>
        <taxon>Sordariomycetes</taxon>
        <taxon>Hypocreomycetidae</taxon>
        <taxon>Hypocreales</taxon>
        <taxon>Nectriaceae</taxon>
        <taxon>Dactylonectria</taxon>
    </lineage>
</organism>
<dbReference type="GO" id="GO:0016787">
    <property type="term" value="F:hydrolase activity"/>
    <property type="evidence" value="ECO:0007669"/>
    <property type="project" value="UniProtKB-KW"/>
</dbReference>
<keyword evidence="4" id="KW-1185">Reference proteome</keyword>
<dbReference type="SUPFAM" id="SSF53474">
    <property type="entry name" value="alpha/beta-Hydrolases"/>
    <property type="match status" value="1"/>
</dbReference>
<reference evidence="3" key="1">
    <citation type="journal article" date="2021" name="Nat. Commun.">
        <title>Genetic determinants of endophytism in the Arabidopsis root mycobiome.</title>
        <authorList>
            <person name="Mesny F."/>
            <person name="Miyauchi S."/>
            <person name="Thiergart T."/>
            <person name="Pickel B."/>
            <person name="Atanasova L."/>
            <person name="Karlsson M."/>
            <person name="Huettel B."/>
            <person name="Barry K.W."/>
            <person name="Haridas S."/>
            <person name="Chen C."/>
            <person name="Bauer D."/>
            <person name="Andreopoulos W."/>
            <person name="Pangilinan J."/>
            <person name="LaButti K."/>
            <person name="Riley R."/>
            <person name="Lipzen A."/>
            <person name="Clum A."/>
            <person name="Drula E."/>
            <person name="Henrissat B."/>
            <person name="Kohler A."/>
            <person name="Grigoriev I.V."/>
            <person name="Martin F.M."/>
            <person name="Hacquard S."/>
        </authorList>
    </citation>
    <scope>NUCLEOTIDE SEQUENCE</scope>
    <source>
        <strain evidence="3">MPI-CAGE-AT-0021</strain>
    </source>
</reference>
<keyword evidence="1 3" id="KW-0378">Hydrolase</keyword>
<dbReference type="InterPro" id="IPR050300">
    <property type="entry name" value="GDXG_lipolytic_enzyme"/>
</dbReference>
<dbReference type="AlphaFoldDB" id="A0A9P9ESV1"/>
<sequence>MATLLPELQGYQSRTFIYKVVSNLELKPDVMFPLEPGPAASPVLLHYHGGFLIIGNCYSLLPYWLIKACVSRNWIFVTADCRLIPETTAHNSVEDAVDAYDWVPRRLTGILNISTGPVILAGSSAGAYLALTAASAALTPPRALPLLYGLLDPTNERYTTKGTNVLGLPPVDSRPVLEAFAFTGDNNAVILPGHGWPEDLLSDPRFALIQTARIEAQISDIMTGVNGISEAIAKHGPDAAITASEPKLFPNDAGVPFTISQLTAEKLKKCGVEVFSEFPDDAQHGFDVLLGLLDLDEATAQVTITPSIKSLQRVLQFLDLMMQ</sequence>
<feature type="domain" description="Alpha/beta hydrolase fold-3" evidence="2">
    <location>
        <begin position="44"/>
        <end position="158"/>
    </location>
</feature>
<dbReference type="InterPro" id="IPR013094">
    <property type="entry name" value="AB_hydrolase_3"/>
</dbReference>
<evidence type="ECO:0000256" key="1">
    <source>
        <dbReference type="ARBA" id="ARBA00022801"/>
    </source>
</evidence>
<evidence type="ECO:0000259" key="2">
    <source>
        <dbReference type="Pfam" id="PF07859"/>
    </source>
</evidence>
<dbReference type="OrthoDB" id="2963168at2759"/>
<evidence type="ECO:0000313" key="4">
    <source>
        <dbReference type="Proteomes" id="UP000717696"/>
    </source>
</evidence>
<proteinExistence type="predicted"/>
<dbReference type="Pfam" id="PF07859">
    <property type="entry name" value="Abhydrolase_3"/>
    <property type="match status" value="1"/>
</dbReference>
<name>A0A9P9ESV1_9HYPO</name>
<dbReference type="Proteomes" id="UP000717696">
    <property type="component" value="Unassembled WGS sequence"/>
</dbReference>
<protein>
    <submittedName>
        <fullName evidence="3">Alpha/Beta hydrolase protein</fullName>
    </submittedName>
</protein>